<sequence length="620" mass="67180">MIGRLLSARTLPTPCLTWQQQVFVVMLAATPLLAHANPSNFGTFTRDASPVPGSIVSGTYRTPQNATGRFKIGAGATTGYGGYTVQTGDNGIEIKNEVNTNNDRDKFTYTITITPDDKTSIHTIKIGQASYTTNGNSEVARQTLSHTTNPNFSVAAQATIRDNPSVEYFFGAMGDYFMGKRLSRNSFSSDNTTNQPQLRVDSFSGGNNNLYYYNLTALNGTGNSNSFTPTTNANGYVSFASGRKRGILPPTPTFENILKENSTNPNNQNTYAVLSSGTVIPNNSSYVSYGIENSKSNYIIAVRNAESVTLTYDGIMQGNSALEADVVGETYNEWISFGVESEPLYVFSGKVFNDNGGINDANADASTIGGIYNNNRYFNGIWDRTPSASPEQGIADSTIRLVNNCTNPTKEYGRQTITTADAGSYQFVLLPTAIDNSATPGCIIETRTNASYPIRTTSATNSILFSASNFTYLDNNFGRVIDKNAALVLTKYQYINHCPSALDYPNISNTADDTPLTGFSTKNIDKIEPGQCIAYKITATNRANKSIDNFVMQDILQQAGKNSATVTSRLTNPAYNTADYATDSVAIGNNGTVKTIPLSLAPQTQRSFYFNTKYGTTMMP</sequence>
<evidence type="ECO:0008006" key="4">
    <source>
        <dbReference type="Google" id="ProtNLM"/>
    </source>
</evidence>
<accession>A0AAW4IQY1</accession>
<evidence type="ECO:0000313" key="3">
    <source>
        <dbReference type="Proteomes" id="UP000664161"/>
    </source>
</evidence>
<feature type="signal peptide" evidence="1">
    <location>
        <begin position="1"/>
        <end position="36"/>
    </location>
</feature>
<reference evidence="2 3" key="1">
    <citation type="submission" date="2021-03" db="EMBL/GenBank/DDBJ databases">
        <authorList>
            <person name="Shang D.-D."/>
            <person name="Du Z.-J."/>
            <person name="Chen G.-J."/>
        </authorList>
    </citation>
    <scope>NUCLEOTIDE SEQUENCE [LARGE SCALE GENOMIC DNA]</scope>
    <source>
        <strain evidence="2 3">F2608</strain>
    </source>
</reference>
<dbReference type="Proteomes" id="UP000664161">
    <property type="component" value="Unassembled WGS sequence"/>
</dbReference>
<dbReference type="EMBL" id="JAGBKN010000033">
    <property type="protein sequence ID" value="MBO1517868.1"/>
    <property type="molecule type" value="Genomic_DNA"/>
</dbReference>
<proteinExistence type="predicted"/>
<organism evidence="2 3">
    <name type="scientific">Psychrobacter halodurans</name>
    <dbReference type="NCBI Taxonomy" id="2818439"/>
    <lineage>
        <taxon>Bacteria</taxon>
        <taxon>Pseudomonadati</taxon>
        <taxon>Pseudomonadota</taxon>
        <taxon>Gammaproteobacteria</taxon>
        <taxon>Moraxellales</taxon>
        <taxon>Moraxellaceae</taxon>
        <taxon>Psychrobacter</taxon>
    </lineage>
</organism>
<comment type="caution">
    <text evidence="2">The sequence shown here is derived from an EMBL/GenBank/DDBJ whole genome shotgun (WGS) entry which is preliminary data.</text>
</comment>
<feature type="chain" id="PRO_5043856813" description="DUF11 domain-containing protein" evidence="1">
    <location>
        <begin position="37"/>
        <end position="620"/>
    </location>
</feature>
<evidence type="ECO:0000256" key="1">
    <source>
        <dbReference type="SAM" id="SignalP"/>
    </source>
</evidence>
<gene>
    <name evidence="2" type="ORF">J3491_11070</name>
</gene>
<name>A0AAW4IQY1_9GAMM</name>
<protein>
    <recommendedName>
        <fullName evidence="4">DUF11 domain-containing protein</fullName>
    </recommendedName>
</protein>
<keyword evidence="3" id="KW-1185">Reference proteome</keyword>
<dbReference type="AlphaFoldDB" id="A0AAW4IQY1"/>
<dbReference type="RefSeq" id="WP_207970252.1">
    <property type="nucleotide sequence ID" value="NZ_JAGBKN010000033.1"/>
</dbReference>
<evidence type="ECO:0000313" key="2">
    <source>
        <dbReference type="EMBL" id="MBO1517868.1"/>
    </source>
</evidence>
<keyword evidence="1" id="KW-0732">Signal</keyword>